<dbReference type="Gene3D" id="6.10.190.10">
    <property type="match status" value="1"/>
</dbReference>
<dbReference type="InterPro" id="IPR036008">
    <property type="entry name" value="Aconitase_4Fe-4S_dom"/>
</dbReference>
<keyword evidence="10" id="KW-1185">Reference proteome</keyword>
<gene>
    <name evidence="9" type="primary">acnA</name>
    <name evidence="9" type="ORF">M4438_12795</name>
</gene>
<dbReference type="GO" id="GO:0003994">
    <property type="term" value="F:aconitate hydratase activity"/>
    <property type="evidence" value="ECO:0007669"/>
    <property type="project" value="UniProtKB-EC"/>
</dbReference>
<dbReference type="Pfam" id="PF00694">
    <property type="entry name" value="Aconitase_C"/>
    <property type="match status" value="1"/>
</dbReference>
<dbReference type="SUPFAM" id="SSF53732">
    <property type="entry name" value="Aconitase iron-sulfur domain"/>
    <property type="match status" value="1"/>
</dbReference>
<accession>A0ABT0NTC8</accession>
<comment type="catalytic activity">
    <reaction evidence="6">
        <text>citrate = D-threo-isocitrate</text>
        <dbReference type="Rhea" id="RHEA:10336"/>
        <dbReference type="ChEBI" id="CHEBI:15562"/>
        <dbReference type="ChEBI" id="CHEBI:16947"/>
        <dbReference type="EC" id="4.2.1.3"/>
    </reaction>
</comment>
<dbReference type="EC" id="4.2.1.3" evidence="6"/>
<evidence type="ECO:0000256" key="4">
    <source>
        <dbReference type="ARBA" id="ARBA00023004"/>
    </source>
</evidence>
<dbReference type="InterPro" id="IPR015928">
    <property type="entry name" value="Aconitase/3IPM_dehydase_swvl"/>
</dbReference>
<comment type="caution">
    <text evidence="9">The sequence shown here is derived from an EMBL/GenBank/DDBJ whole genome shotgun (WGS) entry which is preliminary data.</text>
</comment>
<sequence>MSALVRTRLAGREARVYGLPEFAGASGFDLAAVPYTGRVLLESLLRGGDTAAAAALGKRLTAGEEPGLEMPFRPARILVQDYTGIPLLVDLAALRDRVTEPAGVNPALPVDVVVDHSVQTDFAGRPDALARNEALERERNNERYAFLKWAEGAFHGLRVIPPGSGIVHQVNLERLATVVAHGTGDVFHPDTVIGTDSHTTMVNGLGVLGWGVGGLEAEALMLGLAQPVRIPAVVGVRLTGTLRPGVSPTDVVLALTERLRRENVRGLMLEFTGPSVAALSAPDRCTIANMAPEYGAMSAFFPVDGETLDYLRRTGRTEADTDLVAEYCRRQWLLRDGQEPRFGRVIEFDLAGVGPNLAGPSRPDQRISLAELPGSFAALHSGAPRAEAGVRDGDLVIASITSCTSTSNPRAMLAAGVLARRAVARGLSVPGHVKTSLAPGSRAVTRYLRAAGLLDDLERLGFHVTGYGCMTCNGGSGPLNEGVGAAVERAGLTVAAVLSGNRNFEARVHAQVRAGYLASPALVVALALVGHVRADLEREPLGTDADGKPVFLRDLWPDDEELRRLEAEFVTPDVFADDPAARTGWDAVPAPRADVFAWDPHSTYIRPPAYADAGPGSGPLTGVRVLLALGDDVSTDHISPVGAIPPASPAGRYLTEHGVPEREFNSYGSRRGNHEVMARGTFSNPRLRNRLVGDGDSGGTTLHLPTGERLPVYEAARRYAAEGTPLIVLAGRSYGMGSSRDWAAKGPWLLGVRAVLAESFERIHRANLCAMGILPLLLPEGRGWADLGLTGHEEFRLALEGVRETGTAHITAGGVSFTVRADVQSAGEWDVLLAGGTLPYLLRRLRAKEAR</sequence>
<dbReference type="InterPro" id="IPR015931">
    <property type="entry name" value="Acnase/IPM_dHydase_lsu_aba_1/3"/>
</dbReference>
<evidence type="ECO:0000256" key="3">
    <source>
        <dbReference type="ARBA" id="ARBA00022723"/>
    </source>
</evidence>
<keyword evidence="6 9" id="KW-0456">Lyase</keyword>
<evidence type="ECO:0000313" key="10">
    <source>
        <dbReference type="Proteomes" id="UP001202052"/>
    </source>
</evidence>
<dbReference type="InterPro" id="IPR001030">
    <property type="entry name" value="Acoase/IPM_deHydtase_lsu_aba"/>
</dbReference>
<comment type="function">
    <text evidence="6">Catalyzes the isomerization of citrate to isocitrate via cis-aconitate.</text>
</comment>
<evidence type="ECO:0000259" key="8">
    <source>
        <dbReference type="Pfam" id="PF00694"/>
    </source>
</evidence>
<dbReference type="Gene3D" id="3.20.19.10">
    <property type="entry name" value="Aconitase, domain 4"/>
    <property type="match status" value="1"/>
</dbReference>
<organism evidence="9 10">
    <name type="scientific">Streptomyces lavenduligriseus</name>
    <dbReference type="NCBI Taxonomy" id="67315"/>
    <lineage>
        <taxon>Bacteria</taxon>
        <taxon>Bacillati</taxon>
        <taxon>Actinomycetota</taxon>
        <taxon>Actinomycetes</taxon>
        <taxon>Kitasatosporales</taxon>
        <taxon>Streptomycetaceae</taxon>
        <taxon>Streptomyces</taxon>
    </lineage>
</organism>
<dbReference type="RefSeq" id="WP_249459249.1">
    <property type="nucleotide sequence ID" value="NZ_JAMCCK010000018.1"/>
</dbReference>
<protein>
    <recommendedName>
        <fullName evidence="6">Aconitate hydratase</fullName>
        <shortName evidence="6">Aconitase</shortName>
        <ecNumber evidence="6">4.2.1.3</ecNumber>
    </recommendedName>
</protein>
<reference evidence="9 10" key="1">
    <citation type="submission" date="2022-05" db="EMBL/GenBank/DDBJ databases">
        <title>Genome Resource of Streptomyces lavenduligriseus GA1-1, a Strain with Broad-Spectrum Antifungal Activity against Phytopathogenic Fungi.</title>
        <authorList>
            <person name="Qi D."/>
        </authorList>
    </citation>
    <scope>NUCLEOTIDE SEQUENCE [LARGE SCALE GENOMIC DNA]</scope>
    <source>
        <strain evidence="9 10">GA1-1</strain>
    </source>
</reference>
<feature type="domain" description="Aconitase/3-isopropylmalate dehydratase large subunit alpha/beta/alpha" evidence="7">
    <location>
        <begin position="66"/>
        <end position="530"/>
    </location>
</feature>
<evidence type="ECO:0000256" key="1">
    <source>
        <dbReference type="ARBA" id="ARBA00001966"/>
    </source>
</evidence>
<dbReference type="InterPro" id="IPR000573">
    <property type="entry name" value="AconitaseA/IPMdHydase_ssu_swvl"/>
</dbReference>
<dbReference type="NCBIfam" id="NF009520">
    <property type="entry name" value="PRK12881.1"/>
    <property type="match status" value="1"/>
</dbReference>
<evidence type="ECO:0000256" key="6">
    <source>
        <dbReference type="RuleBase" id="RU361275"/>
    </source>
</evidence>
<keyword evidence="6" id="KW-0004">4Fe-4S</keyword>
<feature type="domain" description="Aconitase A/isopropylmalate dehydratase small subunit swivel" evidence="8">
    <location>
        <begin position="652"/>
        <end position="780"/>
    </location>
</feature>
<dbReference type="NCBIfam" id="NF006757">
    <property type="entry name" value="PRK09277.1"/>
    <property type="match status" value="1"/>
</dbReference>
<dbReference type="Proteomes" id="UP001202052">
    <property type="component" value="Unassembled WGS sequence"/>
</dbReference>
<comment type="similarity">
    <text evidence="2 6">Belongs to the aconitase/IPM isomerase family.</text>
</comment>
<evidence type="ECO:0000256" key="2">
    <source>
        <dbReference type="ARBA" id="ARBA00007185"/>
    </source>
</evidence>
<keyword evidence="4 6" id="KW-0408">Iron</keyword>
<keyword evidence="3" id="KW-0479">Metal-binding</keyword>
<name>A0ABT0NTC8_9ACTN</name>
<proteinExistence type="inferred from homology"/>
<evidence type="ECO:0000256" key="5">
    <source>
        <dbReference type="ARBA" id="ARBA00023014"/>
    </source>
</evidence>
<dbReference type="NCBIfam" id="TIGR01341">
    <property type="entry name" value="aconitase_1"/>
    <property type="match status" value="1"/>
</dbReference>
<evidence type="ECO:0000313" key="9">
    <source>
        <dbReference type="EMBL" id="MCL3994391.1"/>
    </source>
</evidence>
<dbReference type="InterPro" id="IPR006249">
    <property type="entry name" value="Aconitase/IRP2"/>
</dbReference>
<dbReference type="Pfam" id="PF00330">
    <property type="entry name" value="Aconitase"/>
    <property type="match status" value="1"/>
</dbReference>
<dbReference type="PANTHER" id="PTHR11670">
    <property type="entry name" value="ACONITASE/IRON-RESPONSIVE ELEMENT FAMILY MEMBER"/>
    <property type="match status" value="1"/>
</dbReference>
<dbReference type="InterPro" id="IPR044137">
    <property type="entry name" value="AcnA_IRP_Swivel"/>
</dbReference>
<dbReference type="CDD" id="cd01580">
    <property type="entry name" value="AcnA_IRP_Swivel"/>
    <property type="match status" value="1"/>
</dbReference>
<evidence type="ECO:0000259" key="7">
    <source>
        <dbReference type="Pfam" id="PF00330"/>
    </source>
</evidence>
<dbReference type="EMBL" id="JAMCCK010000018">
    <property type="protein sequence ID" value="MCL3994391.1"/>
    <property type="molecule type" value="Genomic_DNA"/>
</dbReference>
<comment type="cofactor">
    <cofactor evidence="1">
        <name>[4Fe-4S] cluster</name>
        <dbReference type="ChEBI" id="CHEBI:49883"/>
    </cofactor>
</comment>
<keyword evidence="5 6" id="KW-0411">Iron-sulfur</keyword>
<dbReference type="Gene3D" id="3.30.499.10">
    <property type="entry name" value="Aconitase, domain 3"/>
    <property type="match status" value="2"/>
</dbReference>
<dbReference type="PRINTS" id="PR00415">
    <property type="entry name" value="ACONITASE"/>
</dbReference>
<dbReference type="SUPFAM" id="SSF52016">
    <property type="entry name" value="LeuD/IlvD-like"/>
    <property type="match status" value="1"/>
</dbReference>